<dbReference type="PANTHER" id="PTHR30188">
    <property type="entry name" value="ABC TRANSPORTER PERMEASE PROTEIN-RELATED"/>
    <property type="match status" value="1"/>
</dbReference>
<dbReference type="Proteomes" id="UP001564408">
    <property type="component" value="Unassembled WGS sequence"/>
</dbReference>
<dbReference type="Pfam" id="PF02405">
    <property type="entry name" value="MlaE"/>
    <property type="match status" value="1"/>
</dbReference>
<evidence type="ECO:0000313" key="3">
    <source>
        <dbReference type="Proteomes" id="UP001564408"/>
    </source>
</evidence>
<evidence type="ECO:0000256" key="1">
    <source>
        <dbReference type="RuleBase" id="RU362044"/>
    </source>
</evidence>
<proteinExistence type="inferred from homology"/>
<protein>
    <submittedName>
        <fullName evidence="2">ABC transporter permease</fullName>
    </submittedName>
</protein>
<comment type="subcellular location">
    <subcellularLocation>
        <location evidence="1">Cell inner membrane</location>
        <topology evidence="1">Multi-pass membrane protein</topology>
    </subcellularLocation>
</comment>
<dbReference type="NCBIfam" id="TIGR00056">
    <property type="entry name" value="MlaE family lipid ABC transporter permease subunit"/>
    <property type="match status" value="1"/>
</dbReference>
<dbReference type="RefSeq" id="WP_369668195.1">
    <property type="nucleotide sequence ID" value="NZ_JBDKXB010000029.1"/>
</dbReference>
<accession>A0ABV4BJY3</accession>
<feature type="transmembrane region" description="Helical" evidence="1">
    <location>
        <begin position="166"/>
        <end position="189"/>
    </location>
</feature>
<dbReference type="PANTHER" id="PTHR30188:SF3">
    <property type="entry name" value="ABC TRANSPORTER PERMEASE"/>
    <property type="match status" value="1"/>
</dbReference>
<organism evidence="2 3">
    <name type="scientific">Thioalkalicoccus limnaeus</name>
    <dbReference type="NCBI Taxonomy" id="120681"/>
    <lineage>
        <taxon>Bacteria</taxon>
        <taxon>Pseudomonadati</taxon>
        <taxon>Pseudomonadota</taxon>
        <taxon>Gammaproteobacteria</taxon>
        <taxon>Chromatiales</taxon>
        <taxon>Chromatiaceae</taxon>
        <taxon>Thioalkalicoccus</taxon>
    </lineage>
</organism>
<feature type="transmembrane region" description="Helical" evidence="1">
    <location>
        <begin position="261"/>
        <end position="291"/>
    </location>
</feature>
<comment type="similarity">
    <text evidence="1">Belongs to the MlaE permease family.</text>
</comment>
<sequence>MPPTLHIETADAGHLRVVLSGAWTLDQTTPDPQRIIEILAGDASICRIGFETSGLTAWDTALPVFLLAIQKHTGGGSVMLDTSGLPEGARRLVTLATAVPVPDQGATGSVDGLLVRIGKATQRLGAELVAILGFLGETVLALWAWIRGRARYRRTDLGLLLQDVGPRALPIVTLISFLVGVILAFVGAVQLARFGAEIFIADLVGLAMAREMGPMMAAVIMAGRTGAAFAAQIGTMQVNQEVDALRTLGISPIEFLVLPRVIALVVMMPLLTLYAILVGIFGGLIVSVNLFDVTLIQYWNATLASLNIEQFVIGLSKSLVFGVLIAIAGCYQGIKTGGSAAAVGAAATAAVVSAIVAIVVADGVFAVLLNALEL</sequence>
<dbReference type="InterPro" id="IPR030802">
    <property type="entry name" value="Permease_MalE"/>
</dbReference>
<keyword evidence="1" id="KW-0812">Transmembrane</keyword>
<keyword evidence="3" id="KW-1185">Reference proteome</keyword>
<feature type="transmembrane region" description="Helical" evidence="1">
    <location>
        <begin position="124"/>
        <end position="146"/>
    </location>
</feature>
<feature type="transmembrane region" description="Helical" evidence="1">
    <location>
        <begin position="311"/>
        <end position="331"/>
    </location>
</feature>
<dbReference type="EMBL" id="JBDKXB010000029">
    <property type="protein sequence ID" value="MEY6433808.1"/>
    <property type="molecule type" value="Genomic_DNA"/>
</dbReference>
<keyword evidence="1" id="KW-0472">Membrane</keyword>
<keyword evidence="1" id="KW-1133">Transmembrane helix</keyword>
<gene>
    <name evidence="2" type="ORF">ABC977_15490</name>
</gene>
<comment type="caution">
    <text evidence="2">The sequence shown here is derived from an EMBL/GenBank/DDBJ whole genome shotgun (WGS) entry which is preliminary data.</text>
</comment>
<keyword evidence="1" id="KW-1003">Cell membrane</keyword>
<name>A0ABV4BJY3_9GAMM</name>
<keyword evidence="1" id="KW-0997">Cell inner membrane</keyword>
<dbReference type="InterPro" id="IPR003453">
    <property type="entry name" value="ABC_MlaE_roteobac"/>
</dbReference>
<reference evidence="2 3" key="1">
    <citation type="submission" date="2024-05" db="EMBL/GenBank/DDBJ databases">
        <title>Genome Sequence and Characterization of the New Strain Purple Sulfur Bacterium of Genus Thioalkalicoccus.</title>
        <authorList>
            <person name="Bryantseva I.A."/>
            <person name="Kyndt J.A."/>
            <person name="Imhoff J.F."/>
        </authorList>
    </citation>
    <scope>NUCLEOTIDE SEQUENCE [LARGE SCALE GENOMIC DNA]</scope>
    <source>
        <strain evidence="2 3">Um2</strain>
    </source>
</reference>
<feature type="transmembrane region" description="Helical" evidence="1">
    <location>
        <begin position="343"/>
        <end position="369"/>
    </location>
</feature>
<evidence type="ECO:0000313" key="2">
    <source>
        <dbReference type="EMBL" id="MEY6433808.1"/>
    </source>
</evidence>